<keyword evidence="9" id="KW-1185">Reference proteome</keyword>
<dbReference type="Proteomes" id="UP000003860">
    <property type="component" value="Unassembled WGS sequence"/>
</dbReference>
<organism evidence="8 9">
    <name type="scientific">Ruminiclostridium papyrosolvens DSM 2782</name>
    <dbReference type="NCBI Taxonomy" id="588581"/>
    <lineage>
        <taxon>Bacteria</taxon>
        <taxon>Bacillati</taxon>
        <taxon>Bacillota</taxon>
        <taxon>Clostridia</taxon>
        <taxon>Eubacteriales</taxon>
        <taxon>Oscillospiraceae</taxon>
        <taxon>Ruminiclostridium</taxon>
    </lineage>
</organism>
<dbReference type="SUPFAM" id="SSF46689">
    <property type="entry name" value="Homeodomain-like"/>
    <property type="match status" value="1"/>
</dbReference>
<dbReference type="InterPro" id="IPR017853">
    <property type="entry name" value="GH"/>
</dbReference>
<feature type="domain" description="HTH araC/xylS-type" evidence="7">
    <location>
        <begin position="165"/>
        <end position="263"/>
    </location>
</feature>
<evidence type="ECO:0000256" key="5">
    <source>
        <dbReference type="ARBA" id="ARBA00023163"/>
    </source>
</evidence>
<dbReference type="Gene3D" id="2.60.40.1500">
    <property type="entry name" value="Glycosyl hydrolase domain, family 39"/>
    <property type="match status" value="1"/>
</dbReference>
<comment type="similarity">
    <text evidence="1">Belongs to the glycosyl hydrolase 39 family.</text>
</comment>
<dbReference type="eggNOG" id="COG3664">
    <property type="taxonomic scope" value="Bacteria"/>
</dbReference>
<evidence type="ECO:0000313" key="9">
    <source>
        <dbReference type="Proteomes" id="UP000003860"/>
    </source>
</evidence>
<evidence type="ECO:0000256" key="4">
    <source>
        <dbReference type="ARBA" id="ARBA00023125"/>
    </source>
</evidence>
<dbReference type="PANTHER" id="PTHR43280:SF2">
    <property type="entry name" value="HTH-TYPE TRANSCRIPTIONAL REGULATOR EXSA"/>
    <property type="match status" value="1"/>
</dbReference>
<dbReference type="GO" id="GO:0003700">
    <property type="term" value="F:DNA-binding transcription factor activity"/>
    <property type="evidence" value="ECO:0007669"/>
    <property type="project" value="InterPro"/>
</dbReference>
<evidence type="ECO:0000259" key="7">
    <source>
        <dbReference type="PROSITE" id="PS01124"/>
    </source>
</evidence>
<proteinExistence type="inferred from homology"/>
<dbReference type="InterPro" id="IPR049166">
    <property type="entry name" value="GH39_cat"/>
</dbReference>
<keyword evidence="6" id="KW-0326">Glycosidase</keyword>
<evidence type="ECO:0000256" key="3">
    <source>
        <dbReference type="ARBA" id="ARBA00023015"/>
    </source>
</evidence>
<evidence type="ECO:0000256" key="6">
    <source>
        <dbReference type="ARBA" id="ARBA00023295"/>
    </source>
</evidence>
<dbReference type="STRING" id="588581.Cpap_2814"/>
<dbReference type="InterPro" id="IPR009057">
    <property type="entry name" value="Homeodomain-like_sf"/>
</dbReference>
<dbReference type="Pfam" id="PF01229">
    <property type="entry name" value="Glyco_hydro_39"/>
    <property type="match status" value="1"/>
</dbReference>
<dbReference type="SMART" id="SM00342">
    <property type="entry name" value="HTH_ARAC"/>
    <property type="match status" value="1"/>
</dbReference>
<reference evidence="8" key="2">
    <citation type="submission" date="2011-01" db="EMBL/GenBank/DDBJ databases">
        <title>The Non-contiguous Finished genome of Clostridium papyrosolvens.</title>
        <authorList>
            <person name="Lucas S."/>
            <person name="Copeland A."/>
            <person name="Lapidus A."/>
            <person name="Cheng J.-F."/>
            <person name="Goodwin L."/>
            <person name="Pitluck S."/>
            <person name="Misra M."/>
            <person name="Chertkov O."/>
            <person name="Detter J.C."/>
            <person name="Han C."/>
            <person name="Tapia R."/>
            <person name="Land M."/>
            <person name="Hauser L."/>
            <person name="Kyrpides N."/>
            <person name="Ivanova N."/>
            <person name="Pagani I."/>
            <person name="Mouttaki H."/>
            <person name="He Z."/>
            <person name="Zhou J."/>
            <person name="Hemme C.L."/>
            <person name="Woyke T."/>
        </authorList>
    </citation>
    <scope>NUCLEOTIDE SEQUENCE [LARGE SCALE GENOMIC DNA]</scope>
    <source>
        <strain evidence="8">DSM 2782</strain>
    </source>
</reference>
<reference evidence="8" key="1">
    <citation type="submission" date="2009-07" db="EMBL/GenBank/DDBJ databases">
        <authorList>
            <consortium name="US DOE Joint Genome Institute (JGI-PGF)"/>
            <person name="Lucas S."/>
            <person name="Copeland A."/>
            <person name="Lapidus A."/>
            <person name="Glavina del Rio T."/>
            <person name="Tice H."/>
            <person name="Bruce D."/>
            <person name="Goodwin L."/>
            <person name="Pitluck S."/>
            <person name="Larimer F."/>
            <person name="Land M.L."/>
            <person name="Mouttaki H."/>
            <person name="He Z."/>
            <person name="Zhou J."/>
            <person name="Hemme C.L."/>
        </authorList>
    </citation>
    <scope>NUCLEOTIDE SEQUENCE [LARGE SCALE GENOMIC DNA]</scope>
    <source>
        <strain evidence="8">DSM 2782</strain>
    </source>
</reference>
<dbReference type="GO" id="GO:0016798">
    <property type="term" value="F:hydrolase activity, acting on glycosyl bonds"/>
    <property type="evidence" value="ECO:0007669"/>
    <property type="project" value="UniProtKB-KW"/>
</dbReference>
<dbReference type="Gene3D" id="3.20.20.80">
    <property type="entry name" value="Glycosidases"/>
    <property type="match status" value="1"/>
</dbReference>
<keyword evidence="2 8" id="KW-0378">Hydrolase</keyword>
<comment type="caution">
    <text evidence="8">The sequence shown here is derived from an EMBL/GenBank/DDBJ whole genome shotgun (WGS) entry which is preliminary data.</text>
</comment>
<gene>
    <name evidence="8" type="ORF">Cpap_2814</name>
</gene>
<dbReference type="Pfam" id="PF12833">
    <property type="entry name" value="HTH_18"/>
    <property type="match status" value="1"/>
</dbReference>
<dbReference type="GO" id="GO:0043565">
    <property type="term" value="F:sequence-specific DNA binding"/>
    <property type="evidence" value="ECO:0007669"/>
    <property type="project" value="InterPro"/>
</dbReference>
<dbReference type="PANTHER" id="PTHR43280">
    <property type="entry name" value="ARAC-FAMILY TRANSCRIPTIONAL REGULATOR"/>
    <property type="match status" value="1"/>
</dbReference>
<dbReference type="InterPro" id="IPR018060">
    <property type="entry name" value="HTH_AraC"/>
</dbReference>
<keyword evidence="4" id="KW-0238">DNA-binding</keyword>
<evidence type="ECO:0000313" key="8">
    <source>
        <dbReference type="EMBL" id="EGD48124.1"/>
    </source>
</evidence>
<keyword evidence="5" id="KW-0804">Transcription</keyword>
<sequence length="793" mass="91909">MQPQYRISQIISQLNVHQITNPVTLCLCDYSILCTLEGSLRIEFENQHSHYLQTDVILLPPGLSVNLKPDKYALCLILQIKPWFLLNTLDCQNLFDKIYGSIKTPYLQTLYPHAILIARYYMNINEHEYEILSELFCCISIIQKHLVSESVCTDAATRENGKRNREILEYLQMHSKDFLRLQDTAEAIGLTPQYLAAFFKKSFGCTFIEYVHRLKASKCYFWLIYTQLSDQEISDFMGFQNLTSYHKAIRLYYHCSADDIRKNSRLPSVPSTFDDATIILKPDSIFSELPDDPPTFQIVKRGQVPLVTRADINILKHRPVSDSWKYLINLGFAYQLISPNLQSQLREIQEKVHFNYGRICRIFDLAGIEQVHGTKLYSFELIYQIIDLMDSLNMIPFLELSNRPVKINVNFQETQVLNNAEQPIIYYNRLLQILPEFIRSSCNRYGISYVKKWRFEICYDFYDNTSQLTFGQYANYFKNITTVIHSIVPECIVGGPGFNTHEPLTKLENILSSFDSLKIHPDFISMQVFSATGYGADMHLSLDKETVNDRTRNVVEFIHKKYPGVSILVSEFNSCHTARNHLNDTLFQATFLARYLIQNLDIADSLAYFSLSDVSTRYTDSDNMLFGGNGLYSYQGIPKPAFYIYSFFQSLGASMLSKGDNYIITSGSSTSFQGLFFNYAHITEAVSSNNLSLQDLTLGEQLFEAVPPQFMRFRLHNVQPGYYLVKVNTINHTHGNILYNWYKSAFINIYEKKISIFLNPLLNQPSVCTQSRLQNKKFWSFLYYLTHRRFICC</sequence>
<dbReference type="SUPFAM" id="SSF51011">
    <property type="entry name" value="Glycosyl hydrolase domain"/>
    <property type="match status" value="1"/>
</dbReference>
<dbReference type="SUPFAM" id="SSF51445">
    <property type="entry name" value="(Trans)glycosidases"/>
    <property type="match status" value="1"/>
</dbReference>
<dbReference type="OrthoDB" id="9776971at2"/>
<dbReference type="PROSITE" id="PS01124">
    <property type="entry name" value="HTH_ARAC_FAMILY_2"/>
    <property type="match status" value="1"/>
</dbReference>
<evidence type="ECO:0000256" key="2">
    <source>
        <dbReference type="ARBA" id="ARBA00022801"/>
    </source>
</evidence>
<keyword evidence="3" id="KW-0805">Transcription regulation</keyword>
<protein>
    <submittedName>
        <fullName evidence="8">Glycoside hydrolase family 39</fullName>
    </submittedName>
</protein>
<name>F1TBV3_9FIRM</name>
<dbReference type="Gene3D" id="1.10.10.60">
    <property type="entry name" value="Homeodomain-like"/>
    <property type="match status" value="1"/>
</dbReference>
<evidence type="ECO:0000256" key="1">
    <source>
        <dbReference type="ARBA" id="ARBA00008875"/>
    </source>
</evidence>
<dbReference type="RefSeq" id="WP_004618955.1">
    <property type="nucleotide sequence ID" value="NZ_ACXX02000005.1"/>
</dbReference>
<dbReference type="EMBL" id="ACXX02000005">
    <property type="protein sequence ID" value="EGD48124.1"/>
    <property type="molecule type" value="Genomic_DNA"/>
</dbReference>
<dbReference type="eggNOG" id="COG2207">
    <property type="taxonomic scope" value="Bacteria"/>
</dbReference>
<accession>F1TBV3</accession>
<dbReference type="AlphaFoldDB" id="F1TBV3"/>